<dbReference type="SUPFAM" id="SSF53335">
    <property type="entry name" value="S-adenosyl-L-methionine-dependent methyltransferases"/>
    <property type="match status" value="1"/>
</dbReference>
<dbReference type="RefSeq" id="WP_264844565.1">
    <property type="nucleotide sequence ID" value="NZ_AP025628.1"/>
</dbReference>
<dbReference type="InterPro" id="IPR029063">
    <property type="entry name" value="SAM-dependent_MTases_sf"/>
</dbReference>
<evidence type="ECO:0000313" key="3">
    <source>
        <dbReference type="EMBL" id="BDG60544.1"/>
    </source>
</evidence>
<proteinExistence type="predicted"/>
<keyword evidence="1" id="KW-0808">Transferase</keyword>
<reference evidence="3" key="1">
    <citation type="submission" date="2022-03" db="EMBL/GenBank/DDBJ databases">
        <title>Complete genome sequence of Caldinitratiruptor microaerophilus.</title>
        <authorList>
            <person name="Mukaiyama R."/>
            <person name="Nishiyama T."/>
            <person name="Ueda K."/>
        </authorList>
    </citation>
    <scope>NUCLEOTIDE SEQUENCE</scope>
    <source>
        <strain evidence="3">JCM 16183</strain>
    </source>
</reference>
<keyword evidence="4" id="KW-1185">Reference proteome</keyword>
<feature type="domain" description="Methyltransferase" evidence="2">
    <location>
        <begin position="43"/>
        <end position="139"/>
    </location>
</feature>
<dbReference type="InterPro" id="IPR041698">
    <property type="entry name" value="Methyltransf_25"/>
</dbReference>
<dbReference type="KEGG" id="cmic:caldi_16340"/>
<evidence type="ECO:0000313" key="4">
    <source>
        <dbReference type="Proteomes" id="UP001163687"/>
    </source>
</evidence>
<dbReference type="Pfam" id="PF13649">
    <property type="entry name" value="Methyltransf_25"/>
    <property type="match status" value="1"/>
</dbReference>
<dbReference type="Gene3D" id="3.40.50.150">
    <property type="entry name" value="Vaccinia Virus protein VP39"/>
    <property type="match status" value="1"/>
</dbReference>
<evidence type="ECO:0000256" key="1">
    <source>
        <dbReference type="ARBA" id="ARBA00022679"/>
    </source>
</evidence>
<sequence length="196" mass="21867">MEERYSKDMSHTTWDRVFQRQAERADLAREWLDRLDLRPGECVLDVGSGPGFISLLAAERVGPAGLVHAVDRSAEALAYLERVQVERGVRQIRRVHADVCALDRLDPVPDAALVTMMLHHGDDGPAILSAAFRLLRPGGRAVVAEFHPDGPCEVGPPREHRLAPDVVRRWCEAAGFAVAEEWRQTAEHYALLVIRP</sequence>
<protein>
    <recommendedName>
        <fullName evidence="2">Methyltransferase domain-containing protein</fullName>
    </recommendedName>
</protein>
<organism evidence="3 4">
    <name type="scientific">Caldinitratiruptor microaerophilus</name>
    <dbReference type="NCBI Taxonomy" id="671077"/>
    <lineage>
        <taxon>Bacteria</taxon>
        <taxon>Bacillati</taxon>
        <taxon>Bacillota</taxon>
        <taxon>Clostridia</taxon>
        <taxon>Eubacteriales</taxon>
        <taxon>Symbiobacteriaceae</taxon>
        <taxon>Caldinitratiruptor</taxon>
    </lineage>
</organism>
<dbReference type="EMBL" id="AP025628">
    <property type="protein sequence ID" value="BDG60544.1"/>
    <property type="molecule type" value="Genomic_DNA"/>
</dbReference>
<dbReference type="PANTHER" id="PTHR43861">
    <property type="entry name" value="TRANS-ACONITATE 2-METHYLTRANSFERASE-RELATED"/>
    <property type="match status" value="1"/>
</dbReference>
<dbReference type="CDD" id="cd02440">
    <property type="entry name" value="AdoMet_MTases"/>
    <property type="match status" value="1"/>
</dbReference>
<dbReference type="AlphaFoldDB" id="A0AA35G9Q9"/>
<gene>
    <name evidence="3" type="ORF">caldi_16340</name>
</gene>
<dbReference type="Proteomes" id="UP001163687">
    <property type="component" value="Chromosome"/>
</dbReference>
<name>A0AA35G9Q9_9FIRM</name>
<dbReference type="GO" id="GO:0016740">
    <property type="term" value="F:transferase activity"/>
    <property type="evidence" value="ECO:0007669"/>
    <property type="project" value="UniProtKB-KW"/>
</dbReference>
<evidence type="ECO:0000259" key="2">
    <source>
        <dbReference type="Pfam" id="PF13649"/>
    </source>
</evidence>
<accession>A0AA35G9Q9</accession>